<comment type="caution">
    <text evidence="2">The sequence shown here is derived from an EMBL/GenBank/DDBJ whole genome shotgun (WGS) entry which is preliminary data.</text>
</comment>
<feature type="domain" description="HTH cro/C1-type" evidence="1">
    <location>
        <begin position="21"/>
        <end position="75"/>
    </location>
</feature>
<name>A0A9X4LEM1_9STAP</name>
<dbReference type="Proteomes" id="UP001152302">
    <property type="component" value="Unassembled WGS sequence"/>
</dbReference>
<evidence type="ECO:0000313" key="2">
    <source>
        <dbReference type="EMBL" id="MDG0858713.1"/>
    </source>
</evidence>
<dbReference type="InterPro" id="IPR010982">
    <property type="entry name" value="Lambda_DNA-bd_dom_sf"/>
</dbReference>
<accession>A0A9X4LEM1</accession>
<sequence>MTAVEKKKLLKEKYLRPKGKLRKARRGEDFTTEYVANLIGLQRRQYEKKESGEYPFNDYEMEILAKTFSVTIEALFYK</sequence>
<dbReference type="InterPro" id="IPR001387">
    <property type="entry name" value="Cro/C1-type_HTH"/>
</dbReference>
<reference evidence="2" key="1">
    <citation type="submission" date="2022-05" db="EMBL/GenBank/DDBJ databases">
        <title>Comparative genomics of Staphylococcus equorum isolates.</title>
        <authorList>
            <person name="Luelf R.H."/>
        </authorList>
    </citation>
    <scope>NUCLEOTIDE SEQUENCE</scope>
    <source>
        <strain evidence="2">TMW 2.2343</strain>
    </source>
</reference>
<dbReference type="AlphaFoldDB" id="A0A9X4LEM1"/>
<dbReference type="CDD" id="cd00093">
    <property type="entry name" value="HTH_XRE"/>
    <property type="match status" value="1"/>
</dbReference>
<dbReference type="SUPFAM" id="SSF47413">
    <property type="entry name" value="lambda repressor-like DNA-binding domains"/>
    <property type="match status" value="1"/>
</dbReference>
<dbReference type="GO" id="GO:0003677">
    <property type="term" value="F:DNA binding"/>
    <property type="evidence" value="ECO:0007669"/>
    <property type="project" value="InterPro"/>
</dbReference>
<evidence type="ECO:0000259" key="1">
    <source>
        <dbReference type="PROSITE" id="PS50943"/>
    </source>
</evidence>
<evidence type="ECO:0000313" key="3">
    <source>
        <dbReference type="Proteomes" id="UP001152302"/>
    </source>
</evidence>
<protein>
    <submittedName>
        <fullName evidence="2">Helix-turn-helix domain-containing protein</fullName>
    </submittedName>
</protein>
<dbReference type="Gene3D" id="1.10.260.40">
    <property type="entry name" value="lambda repressor-like DNA-binding domains"/>
    <property type="match status" value="1"/>
</dbReference>
<dbReference type="EMBL" id="JAMBPX010000003">
    <property type="protein sequence ID" value="MDG0858713.1"/>
    <property type="molecule type" value="Genomic_DNA"/>
</dbReference>
<dbReference type="RefSeq" id="WP_057511893.1">
    <property type="nucleotide sequence ID" value="NZ_JAMBPV010000005.1"/>
</dbReference>
<organism evidence="2 3">
    <name type="scientific">Staphylococcus equorum</name>
    <dbReference type="NCBI Taxonomy" id="246432"/>
    <lineage>
        <taxon>Bacteria</taxon>
        <taxon>Bacillati</taxon>
        <taxon>Bacillota</taxon>
        <taxon>Bacilli</taxon>
        <taxon>Bacillales</taxon>
        <taxon>Staphylococcaceae</taxon>
        <taxon>Staphylococcus</taxon>
    </lineage>
</organism>
<dbReference type="PROSITE" id="PS50943">
    <property type="entry name" value="HTH_CROC1"/>
    <property type="match status" value="1"/>
</dbReference>
<gene>
    <name evidence="2" type="ORF">M4L21_05165</name>
</gene>
<proteinExistence type="predicted"/>